<reference evidence="1" key="1">
    <citation type="submission" date="2024-02" db="EMBL/GenBank/DDBJ databases">
        <title>Metagenome Assembled Genome of Zalaria obscura JY119.</title>
        <authorList>
            <person name="Vighnesh L."/>
            <person name="Jagadeeshwari U."/>
            <person name="Venkata Ramana C."/>
            <person name="Sasikala C."/>
        </authorList>
    </citation>
    <scope>NUCLEOTIDE SEQUENCE</scope>
    <source>
        <strain evidence="1">JY119</strain>
    </source>
</reference>
<comment type="caution">
    <text evidence="1">The sequence shown here is derived from an EMBL/GenBank/DDBJ whole genome shotgun (WGS) entry which is preliminary data.</text>
</comment>
<organism evidence="1 2">
    <name type="scientific">Zalaria obscura</name>
    <dbReference type="NCBI Taxonomy" id="2024903"/>
    <lineage>
        <taxon>Eukaryota</taxon>
        <taxon>Fungi</taxon>
        <taxon>Dikarya</taxon>
        <taxon>Ascomycota</taxon>
        <taxon>Pezizomycotina</taxon>
        <taxon>Dothideomycetes</taxon>
        <taxon>Dothideomycetidae</taxon>
        <taxon>Dothideales</taxon>
        <taxon>Zalariaceae</taxon>
        <taxon>Zalaria</taxon>
    </lineage>
</organism>
<proteinExistence type="predicted"/>
<name>A0ACC3SNY9_9PEZI</name>
<dbReference type="Proteomes" id="UP001320706">
    <property type="component" value="Unassembled WGS sequence"/>
</dbReference>
<keyword evidence="2" id="KW-1185">Reference proteome</keyword>
<gene>
    <name evidence="1" type="ORF">M8818_000219</name>
</gene>
<sequence>MAQQTSHAAHHHYFSAGASTTPHFVARFTPQQQPPHAAYPIPQPTEWTGLDPASTSPRTTFRNEIQGIRPRGHAAGGAPAQEPEPAFSGLEDLPPGAQRLWNEPFMPGAAFTGAGGGSGGFAGSSAVRSTPAVPSVQQAGEEDEWPDISPIRPWDCPGRVPSPSGAEAMASGALHTGRWTCFSGYNFRIGVYGGRSD</sequence>
<evidence type="ECO:0000313" key="1">
    <source>
        <dbReference type="EMBL" id="KAK8222051.1"/>
    </source>
</evidence>
<evidence type="ECO:0000313" key="2">
    <source>
        <dbReference type="Proteomes" id="UP001320706"/>
    </source>
</evidence>
<dbReference type="EMBL" id="JAMKPW020000001">
    <property type="protein sequence ID" value="KAK8222051.1"/>
    <property type="molecule type" value="Genomic_DNA"/>
</dbReference>
<protein>
    <submittedName>
        <fullName evidence="1">Uncharacterized protein</fullName>
    </submittedName>
</protein>
<accession>A0ACC3SNY9</accession>